<keyword evidence="1" id="KW-0812">Transmembrane</keyword>
<proteinExistence type="predicted"/>
<sequence length="139" mass="15619">MPKTPNWFDNYYLLLAVYEICATASTIPYCLGLYEGSKLGRWIAIGVIYTEFCEIISSRYSTCQMLCQLFGCLTSLLFVVPIVQMVPPSLVKKFGIVFKIIVSLISAGVMIILQEEHAAAQQHAAPQQHPVVIEWEMNI</sequence>
<feature type="transmembrane region" description="Helical" evidence="1">
    <location>
        <begin position="96"/>
        <end position="113"/>
    </location>
</feature>
<keyword evidence="1" id="KW-0472">Membrane</keyword>
<evidence type="ECO:0000256" key="1">
    <source>
        <dbReference type="SAM" id="Phobius"/>
    </source>
</evidence>
<protein>
    <submittedName>
        <fullName evidence="2">Uncharacterized protein</fullName>
    </submittedName>
</protein>
<dbReference type="AlphaFoldDB" id="A0A2G5VMU9"/>
<name>A0A2G5VMU9_9PELO</name>
<keyword evidence="1" id="KW-1133">Transmembrane helix</keyword>
<feature type="transmembrane region" description="Helical" evidence="1">
    <location>
        <begin position="65"/>
        <end position="84"/>
    </location>
</feature>
<dbReference type="Proteomes" id="UP000230233">
    <property type="component" value="Chromosome I"/>
</dbReference>
<gene>
    <name evidence="2" type="primary">Cnig_chr_I.g2950</name>
    <name evidence="2" type="ORF">B9Z55_002950</name>
</gene>
<evidence type="ECO:0000313" key="3">
    <source>
        <dbReference type="Proteomes" id="UP000230233"/>
    </source>
</evidence>
<feature type="transmembrane region" description="Helical" evidence="1">
    <location>
        <begin position="12"/>
        <end position="34"/>
    </location>
</feature>
<evidence type="ECO:0000313" key="2">
    <source>
        <dbReference type="EMBL" id="PIC53113.1"/>
    </source>
</evidence>
<comment type="caution">
    <text evidence="2">The sequence shown here is derived from an EMBL/GenBank/DDBJ whole genome shotgun (WGS) entry which is preliminary data.</text>
</comment>
<keyword evidence="3" id="KW-1185">Reference proteome</keyword>
<organism evidence="2 3">
    <name type="scientific">Caenorhabditis nigoni</name>
    <dbReference type="NCBI Taxonomy" id="1611254"/>
    <lineage>
        <taxon>Eukaryota</taxon>
        <taxon>Metazoa</taxon>
        <taxon>Ecdysozoa</taxon>
        <taxon>Nematoda</taxon>
        <taxon>Chromadorea</taxon>
        <taxon>Rhabditida</taxon>
        <taxon>Rhabditina</taxon>
        <taxon>Rhabditomorpha</taxon>
        <taxon>Rhabditoidea</taxon>
        <taxon>Rhabditidae</taxon>
        <taxon>Peloderinae</taxon>
        <taxon>Caenorhabditis</taxon>
    </lineage>
</organism>
<accession>A0A2G5VMU9</accession>
<reference evidence="3" key="1">
    <citation type="submission" date="2017-10" db="EMBL/GenBank/DDBJ databases">
        <title>Rapid genome shrinkage in a self-fertile nematode reveals novel sperm competition proteins.</title>
        <authorList>
            <person name="Yin D."/>
            <person name="Schwarz E.M."/>
            <person name="Thomas C.G."/>
            <person name="Felde R.L."/>
            <person name="Korf I.F."/>
            <person name="Cutter A.D."/>
            <person name="Schartner C.M."/>
            <person name="Ralston E.J."/>
            <person name="Meyer B.J."/>
            <person name="Haag E.S."/>
        </authorList>
    </citation>
    <scope>NUCLEOTIDE SEQUENCE [LARGE SCALE GENOMIC DNA]</scope>
    <source>
        <strain evidence="3">JU1422</strain>
    </source>
</reference>
<dbReference type="EMBL" id="PDUG01000001">
    <property type="protein sequence ID" value="PIC53113.1"/>
    <property type="molecule type" value="Genomic_DNA"/>
</dbReference>